<feature type="region of interest" description="Disordered" evidence="1">
    <location>
        <begin position="403"/>
        <end position="423"/>
    </location>
</feature>
<comment type="caution">
    <text evidence="2">The sequence shown here is derived from an EMBL/GenBank/DDBJ whole genome shotgun (WGS) entry which is preliminary data.</text>
</comment>
<dbReference type="GO" id="GO:0070573">
    <property type="term" value="F:metallodipeptidase activity"/>
    <property type="evidence" value="ECO:0007669"/>
    <property type="project" value="InterPro"/>
</dbReference>
<sequence length="449" mass="47926">MPTTAADRITRLLHEHPLIDGHNDLPWAARELAAYDLDVLDLTTRVATTCTDLPRLRAGGLGGQFWSVFVPGTLPDDEAVAATLEQIAFVQAMTSRYAAHLTLARTADEVERAHAQGRVASLMGAEGGQSIGCSLDTLRQLAGLGVGYLTLTHNQHVPWADSATEPPRLGGLSAFGREVVRECNRLGVLVDLSHVSPGTMRDALATTAAPAIFSHSSAFAQTAHVRNVPDDVLGLLPGNGGVCMVTFVPEFVNDSVRQWTDAAGEDASAEGVDRLDYAAFTAYLKERVRHDPKPDATIDDVVRHIEHVREVAGIDHVGLGGDFDGTDTYPVGLADVAGYPALLAALADRGWSDGELRALTGGNVLRVMRAGEDVARQAQRERGPSQATFDDLDRLSLTLLSFPPARRRPAPPPGPPLLPTTPSARRSAFKGVITPPIALRAALRVSRGR</sequence>
<dbReference type="PANTHER" id="PTHR10443:SF12">
    <property type="entry name" value="DIPEPTIDASE"/>
    <property type="match status" value="1"/>
</dbReference>
<dbReference type="EMBL" id="JADJIB010000004">
    <property type="protein sequence ID" value="MBK7274136.1"/>
    <property type="molecule type" value="Genomic_DNA"/>
</dbReference>
<feature type="compositionally biased region" description="Pro residues" evidence="1">
    <location>
        <begin position="410"/>
        <end position="419"/>
    </location>
</feature>
<dbReference type="Pfam" id="PF01244">
    <property type="entry name" value="Peptidase_M19"/>
    <property type="match status" value="1"/>
</dbReference>
<dbReference type="Proteomes" id="UP000726105">
    <property type="component" value="Unassembled WGS sequence"/>
</dbReference>
<protein>
    <submittedName>
        <fullName evidence="2">Dipeptidase</fullName>
    </submittedName>
</protein>
<dbReference type="SUPFAM" id="SSF51556">
    <property type="entry name" value="Metallo-dependent hydrolases"/>
    <property type="match status" value="1"/>
</dbReference>
<evidence type="ECO:0000313" key="2">
    <source>
        <dbReference type="EMBL" id="MBK7274136.1"/>
    </source>
</evidence>
<dbReference type="InterPro" id="IPR032466">
    <property type="entry name" value="Metal_Hydrolase"/>
</dbReference>
<accession>A0A935M691</accession>
<organism evidence="2 3">
    <name type="scientific">Candidatus Phosphoribacter hodrii</name>
    <dbReference type="NCBI Taxonomy" id="2953743"/>
    <lineage>
        <taxon>Bacteria</taxon>
        <taxon>Bacillati</taxon>
        <taxon>Actinomycetota</taxon>
        <taxon>Actinomycetes</taxon>
        <taxon>Micrococcales</taxon>
        <taxon>Dermatophilaceae</taxon>
        <taxon>Candidatus Phosphoribacter</taxon>
    </lineage>
</organism>
<evidence type="ECO:0000313" key="3">
    <source>
        <dbReference type="Proteomes" id="UP000726105"/>
    </source>
</evidence>
<dbReference type="InterPro" id="IPR008257">
    <property type="entry name" value="Pept_M19"/>
</dbReference>
<evidence type="ECO:0000256" key="1">
    <source>
        <dbReference type="SAM" id="MobiDB-lite"/>
    </source>
</evidence>
<gene>
    <name evidence="2" type="ORF">IPI13_13515</name>
</gene>
<dbReference type="PANTHER" id="PTHR10443">
    <property type="entry name" value="MICROSOMAL DIPEPTIDASE"/>
    <property type="match status" value="1"/>
</dbReference>
<reference evidence="2 3" key="1">
    <citation type="submission" date="2020-10" db="EMBL/GenBank/DDBJ databases">
        <title>Connecting structure to function with the recovery of over 1000 high-quality activated sludge metagenome-assembled genomes encoding full-length rRNA genes using long-read sequencing.</title>
        <authorList>
            <person name="Singleton C.M."/>
            <person name="Petriglieri F."/>
            <person name="Kristensen J.M."/>
            <person name="Kirkegaard R.H."/>
            <person name="Michaelsen T.Y."/>
            <person name="Andersen M.H."/>
            <person name="Karst S.M."/>
            <person name="Dueholm M.S."/>
            <person name="Nielsen P.H."/>
            <person name="Albertsen M."/>
        </authorList>
    </citation>
    <scope>NUCLEOTIDE SEQUENCE [LARGE SCALE GENOMIC DNA]</scope>
    <source>
        <strain evidence="2">Ega_18-Q3-R5-49_MAXAC.001</strain>
    </source>
</reference>
<name>A0A935M691_9MICO</name>
<dbReference type="Gene3D" id="3.20.20.140">
    <property type="entry name" value="Metal-dependent hydrolases"/>
    <property type="match status" value="1"/>
</dbReference>
<dbReference type="PROSITE" id="PS51365">
    <property type="entry name" value="RENAL_DIPEPTIDASE_2"/>
    <property type="match status" value="1"/>
</dbReference>
<proteinExistence type="predicted"/>
<dbReference type="AlphaFoldDB" id="A0A935M691"/>
<dbReference type="GO" id="GO:0006508">
    <property type="term" value="P:proteolysis"/>
    <property type="evidence" value="ECO:0007669"/>
    <property type="project" value="InterPro"/>
</dbReference>
<dbReference type="CDD" id="cd01301">
    <property type="entry name" value="rDP_like"/>
    <property type="match status" value="1"/>
</dbReference>